<evidence type="ECO:0000313" key="4">
    <source>
        <dbReference type="Proteomes" id="UP000799302"/>
    </source>
</evidence>
<sequence>MMLPSGRASFRRATLFTIASLFILSLLWFKRWRSNDEKITQSRTQSRNLGPMPVILRQTLLADLIRDVYSPHVLPVNEPFFRDYDGNQYSISENPTWQDSIGHRLCIIDFDTKPLDYPNEAFSWTRLDYSAMGGMSPGIFNHYLYAMIHGYTYHYIRTSPLEGRAESWGRVAGMASSLFSCDVIVALDPDYVFQYLDVPYEWLMNRWNITKDTAVAMPLGSPKQGTSKKIYNKDSQGRLAGNTDFVTVRRIEQVFGLLEAWQKCPDEKDYPGCKRFANQEPNEKGAFAEYIRYGYADTIVEFPCDESAIKGSSADCQGVFVRHHGANGMLLKEGVTNSIMQSLFDVIHTDMLKRQFAPIGSE</sequence>
<keyword evidence="2" id="KW-0808">Transferase</keyword>
<keyword evidence="1" id="KW-0328">Glycosyltransferase</keyword>
<gene>
    <name evidence="3" type="ORF">BT63DRAFT_484434</name>
</gene>
<accession>A0A6A6TWX7</accession>
<evidence type="ECO:0008006" key="5">
    <source>
        <dbReference type="Google" id="ProtNLM"/>
    </source>
</evidence>
<proteinExistence type="predicted"/>
<dbReference type="GO" id="GO:0006487">
    <property type="term" value="P:protein N-linked glycosylation"/>
    <property type="evidence" value="ECO:0007669"/>
    <property type="project" value="TreeGrafter"/>
</dbReference>
<organism evidence="3 4">
    <name type="scientific">Microthyrium microscopicum</name>
    <dbReference type="NCBI Taxonomy" id="703497"/>
    <lineage>
        <taxon>Eukaryota</taxon>
        <taxon>Fungi</taxon>
        <taxon>Dikarya</taxon>
        <taxon>Ascomycota</taxon>
        <taxon>Pezizomycotina</taxon>
        <taxon>Dothideomycetes</taxon>
        <taxon>Dothideomycetes incertae sedis</taxon>
        <taxon>Microthyriales</taxon>
        <taxon>Microthyriaceae</taxon>
        <taxon>Microthyrium</taxon>
    </lineage>
</organism>
<dbReference type="Proteomes" id="UP000799302">
    <property type="component" value="Unassembled WGS sequence"/>
</dbReference>
<dbReference type="PANTHER" id="PTHR31306:SF3">
    <property type="entry name" value="NUCLEOTIDE-DIPHOSPHO-SUGAR TRANSFERASE DOMAIN-CONTAINING PROTEIN"/>
    <property type="match status" value="1"/>
</dbReference>
<reference evidence="3" key="1">
    <citation type="journal article" date="2020" name="Stud. Mycol.">
        <title>101 Dothideomycetes genomes: a test case for predicting lifestyles and emergence of pathogens.</title>
        <authorList>
            <person name="Haridas S."/>
            <person name="Albert R."/>
            <person name="Binder M."/>
            <person name="Bloem J."/>
            <person name="Labutti K."/>
            <person name="Salamov A."/>
            <person name="Andreopoulos B."/>
            <person name="Baker S."/>
            <person name="Barry K."/>
            <person name="Bills G."/>
            <person name="Bluhm B."/>
            <person name="Cannon C."/>
            <person name="Castanera R."/>
            <person name="Culley D."/>
            <person name="Daum C."/>
            <person name="Ezra D."/>
            <person name="Gonzalez J."/>
            <person name="Henrissat B."/>
            <person name="Kuo A."/>
            <person name="Liang C."/>
            <person name="Lipzen A."/>
            <person name="Lutzoni F."/>
            <person name="Magnuson J."/>
            <person name="Mondo S."/>
            <person name="Nolan M."/>
            <person name="Ohm R."/>
            <person name="Pangilinan J."/>
            <person name="Park H.-J."/>
            <person name="Ramirez L."/>
            <person name="Alfaro M."/>
            <person name="Sun H."/>
            <person name="Tritt A."/>
            <person name="Yoshinaga Y."/>
            <person name="Zwiers L.-H."/>
            <person name="Turgeon B."/>
            <person name="Goodwin S."/>
            <person name="Spatafora J."/>
            <person name="Crous P."/>
            <person name="Grigoriev I."/>
        </authorList>
    </citation>
    <scope>NUCLEOTIDE SEQUENCE</scope>
    <source>
        <strain evidence="3">CBS 115976</strain>
    </source>
</reference>
<dbReference type="EMBL" id="MU004246">
    <property type="protein sequence ID" value="KAF2663368.1"/>
    <property type="molecule type" value="Genomic_DNA"/>
</dbReference>
<dbReference type="PANTHER" id="PTHR31306">
    <property type="entry name" value="ALPHA-1,6-MANNOSYLTRANSFERASE MNN11-RELATED"/>
    <property type="match status" value="1"/>
</dbReference>
<name>A0A6A6TWX7_9PEZI</name>
<dbReference type="GO" id="GO:0016757">
    <property type="term" value="F:glycosyltransferase activity"/>
    <property type="evidence" value="ECO:0007669"/>
    <property type="project" value="UniProtKB-KW"/>
</dbReference>
<dbReference type="OrthoDB" id="3763672at2759"/>
<keyword evidence="4" id="KW-1185">Reference proteome</keyword>
<dbReference type="InterPro" id="IPR008630">
    <property type="entry name" value="Glyco_trans_34"/>
</dbReference>
<dbReference type="GO" id="GO:0000139">
    <property type="term" value="C:Golgi membrane"/>
    <property type="evidence" value="ECO:0007669"/>
    <property type="project" value="TreeGrafter"/>
</dbReference>
<evidence type="ECO:0000256" key="1">
    <source>
        <dbReference type="ARBA" id="ARBA00022676"/>
    </source>
</evidence>
<protein>
    <recommendedName>
        <fullName evidence="5">Nucleotide-diphospho-sugar transferase domain-containing protein</fullName>
    </recommendedName>
</protein>
<evidence type="ECO:0000313" key="3">
    <source>
        <dbReference type="EMBL" id="KAF2663368.1"/>
    </source>
</evidence>
<dbReference type="AlphaFoldDB" id="A0A6A6TWX7"/>
<evidence type="ECO:0000256" key="2">
    <source>
        <dbReference type="ARBA" id="ARBA00022679"/>
    </source>
</evidence>